<protein>
    <submittedName>
        <fullName evidence="1">Uncharacterized protein</fullName>
    </submittedName>
</protein>
<evidence type="ECO:0000313" key="2">
    <source>
        <dbReference type="Proteomes" id="UP000249354"/>
    </source>
</evidence>
<name>A0A2W4UPM3_9CYAN</name>
<dbReference type="Proteomes" id="UP000249354">
    <property type="component" value="Unassembled WGS sequence"/>
</dbReference>
<proteinExistence type="predicted"/>
<sequence length="262" mass="29204">MTNNLTSGLIGTLCIAAISGFQYSSLNRLNSNTKDGFVQSNYSKVEQTVEQLNILKNTPSFGFGNSIANWGFLQFLQYFGDEEARNANGYNLSPDYLSAVLAHDPYYKDFYLFLSESATFYAGMPDRTVEIIETKLPYLKENRAPDSYYVWRYKGTDELLFLDDSKTAQKSFEMAAAWAEESNKKDSKLIATLSRQTADFLASDPDSTQAKIGAWGNILTTSRDEQTQARAVQNIRKLGGEVVISDAGGVSIEYPPTSKKED</sequence>
<reference evidence="1 2" key="2">
    <citation type="submission" date="2018-06" db="EMBL/GenBank/DDBJ databases">
        <title>Metagenomic assembly of (sub)arctic Cyanobacteria and their associated microbiome from non-axenic cultures.</title>
        <authorList>
            <person name="Baurain D."/>
        </authorList>
    </citation>
    <scope>NUCLEOTIDE SEQUENCE [LARGE SCALE GENOMIC DNA]</scope>
    <source>
        <strain evidence="1">ULC129bin1</strain>
    </source>
</reference>
<dbReference type="EMBL" id="QBMC01000003">
    <property type="protein sequence ID" value="PZO23226.1"/>
    <property type="molecule type" value="Genomic_DNA"/>
</dbReference>
<gene>
    <name evidence="1" type="ORF">DCF25_00975</name>
</gene>
<comment type="caution">
    <text evidence="1">The sequence shown here is derived from an EMBL/GenBank/DDBJ whole genome shotgun (WGS) entry which is preliminary data.</text>
</comment>
<dbReference type="AlphaFoldDB" id="A0A2W4UPM3"/>
<accession>A0A2W4UPM3</accession>
<evidence type="ECO:0000313" key="1">
    <source>
        <dbReference type="EMBL" id="PZO23226.1"/>
    </source>
</evidence>
<reference evidence="2" key="1">
    <citation type="submission" date="2018-04" db="EMBL/GenBank/DDBJ databases">
        <authorList>
            <person name="Cornet L."/>
        </authorList>
    </citation>
    <scope>NUCLEOTIDE SEQUENCE [LARGE SCALE GENOMIC DNA]</scope>
</reference>
<organism evidence="1 2">
    <name type="scientific">Leptolyngbya foveolarum</name>
    <dbReference type="NCBI Taxonomy" id="47253"/>
    <lineage>
        <taxon>Bacteria</taxon>
        <taxon>Bacillati</taxon>
        <taxon>Cyanobacteriota</taxon>
        <taxon>Cyanophyceae</taxon>
        <taxon>Leptolyngbyales</taxon>
        <taxon>Leptolyngbyaceae</taxon>
        <taxon>Leptolyngbya group</taxon>
        <taxon>Leptolyngbya</taxon>
    </lineage>
</organism>